<feature type="region of interest" description="Disordered" evidence="1">
    <location>
        <begin position="69"/>
        <end position="104"/>
    </location>
</feature>
<sequence length="231" mass="25513">IISSEKSAHVGASALAPVRCSRRVRGKNDSIFPFRYPIGKPPLPGARSFALSPVVRPPSVPALRRVRLSRRRRRRRRPSRTRRDCRSLPSRRRPLAPTRLAPPDSPFRAATRLLARSRSPASCPPVRLALAEKLNEKLHVSKFFLSPAPVQKLSPARSSLASDLSDGLRLFPLLAPRPSPLPRSCCRWQQLSLVGSARPVPPDRSGSGHGSRHPRGSRGPRRARPPSGPLR</sequence>
<evidence type="ECO:0000256" key="1">
    <source>
        <dbReference type="SAM" id="MobiDB-lite"/>
    </source>
</evidence>
<feature type="compositionally biased region" description="Basic residues" evidence="1">
    <location>
        <begin position="210"/>
        <end position="224"/>
    </location>
</feature>
<dbReference type="EMBL" id="JAEFCI010006035">
    <property type="protein sequence ID" value="KAG5459937.1"/>
    <property type="molecule type" value="Genomic_DNA"/>
</dbReference>
<accession>A0A8H8DJC2</accession>
<reference evidence="2 3" key="1">
    <citation type="journal article" name="Sci. Rep.">
        <title>Genome-scale phylogenetic analyses confirm Olpidium as the closest living zoosporic fungus to the non-flagellated, terrestrial fungi.</title>
        <authorList>
            <person name="Chang Y."/>
            <person name="Rochon D."/>
            <person name="Sekimoto S."/>
            <person name="Wang Y."/>
            <person name="Chovatia M."/>
            <person name="Sandor L."/>
            <person name="Salamov A."/>
            <person name="Grigoriev I.V."/>
            <person name="Stajich J.E."/>
            <person name="Spatafora J.W."/>
        </authorList>
    </citation>
    <scope>NUCLEOTIDE SEQUENCE [LARGE SCALE GENOMIC DNA]</scope>
    <source>
        <strain evidence="2">S191</strain>
    </source>
</reference>
<keyword evidence="3" id="KW-1185">Reference proteome</keyword>
<feature type="region of interest" description="Disordered" evidence="1">
    <location>
        <begin position="196"/>
        <end position="231"/>
    </location>
</feature>
<proteinExistence type="predicted"/>
<evidence type="ECO:0000313" key="3">
    <source>
        <dbReference type="Proteomes" id="UP000673691"/>
    </source>
</evidence>
<feature type="compositionally biased region" description="Low complexity" evidence="1">
    <location>
        <begin position="95"/>
        <end position="104"/>
    </location>
</feature>
<protein>
    <submittedName>
        <fullName evidence="2">Uncharacterized protein</fullName>
    </submittedName>
</protein>
<name>A0A8H8DJC2_9FUNG</name>
<feature type="compositionally biased region" description="Basic residues" evidence="1">
    <location>
        <begin position="69"/>
        <end position="80"/>
    </location>
</feature>
<dbReference type="Proteomes" id="UP000673691">
    <property type="component" value="Unassembled WGS sequence"/>
</dbReference>
<comment type="caution">
    <text evidence="2">The sequence shown here is derived from an EMBL/GenBank/DDBJ whole genome shotgun (WGS) entry which is preliminary data.</text>
</comment>
<organism evidence="2 3">
    <name type="scientific">Olpidium bornovanus</name>
    <dbReference type="NCBI Taxonomy" id="278681"/>
    <lineage>
        <taxon>Eukaryota</taxon>
        <taxon>Fungi</taxon>
        <taxon>Fungi incertae sedis</taxon>
        <taxon>Olpidiomycota</taxon>
        <taxon>Olpidiomycotina</taxon>
        <taxon>Olpidiomycetes</taxon>
        <taxon>Olpidiales</taxon>
        <taxon>Olpidiaceae</taxon>
        <taxon>Olpidium</taxon>
    </lineage>
</organism>
<evidence type="ECO:0000313" key="2">
    <source>
        <dbReference type="EMBL" id="KAG5459937.1"/>
    </source>
</evidence>
<dbReference type="AlphaFoldDB" id="A0A8H8DJC2"/>
<gene>
    <name evidence="2" type="ORF">BJ554DRAFT_8082</name>
</gene>
<feature type="non-terminal residue" evidence="2">
    <location>
        <position position="1"/>
    </location>
</feature>